<accession>A0A411ZKU1</accession>
<gene>
    <name evidence="1" type="ORF">DWZ11_09600</name>
</gene>
<name>A0A411ZKU1_9FIRM</name>
<dbReference type="AlphaFoldDB" id="A0A411ZKU1"/>
<dbReference type="GO" id="GO:0003677">
    <property type="term" value="F:DNA binding"/>
    <property type="evidence" value="ECO:0007669"/>
    <property type="project" value="InterPro"/>
</dbReference>
<dbReference type="RefSeq" id="WP_117976984.1">
    <property type="nucleotide sequence ID" value="NZ_QRST01000022.1"/>
</dbReference>
<evidence type="ECO:0000313" key="2">
    <source>
        <dbReference type="Proteomes" id="UP000284662"/>
    </source>
</evidence>
<organism evidence="1 2">
    <name type="scientific">Megamonas rupellensis</name>
    <dbReference type="NCBI Taxonomy" id="491921"/>
    <lineage>
        <taxon>Bacteria</taxon>
        <taxon>Bacillati</taxon>
        <taxon>Bacillota</taxon>
        <taxon>Negativicutes</taxon>
        <taxon>Selenomonadales</taxon>
        <taxon>Selenomonadaceae</taxon>
        <taxon>Megamonas</taxon>
    </lineage>
</organism>
<dbReference type="Proteomes" id="UP000284662">
    <property type="component" value="Unassembled WGS sequence"/>
</dbReference>
<dbReference type="Gene3D" id="1.10.260.40">
    <property type="entry name" value="lambda repressor-like DNA-binding domains"/>
    <property type="match status" value="1"/>
</dbReference>
<proteinExistence type="predicted"/>
<protein>
    <submittedName>
        <fullName evidence="1">XRE family transcriptional regulator</fullName>
    </submittedName>
</protein>
<dbReference type="InterPro" id="IPR001387">
    <property type="entry name" value="Cro/C1-type_HTH"/>
</dbReference>
<evidence type="ECO:0000313" key="1">
    <source>
        <dbReference type="EMBL" id="RGQ03456.1"/>
    </source>
</evidence>
<dbReference type="CDD" id="cd00093">
    <property type="entry name" value="HTH_XRE"/>
    <property type="match status" value="1"/>
</dbReference>
<sequence length="178" mass="21247">MDLKELRAKLGITQKEAVEKLKKYGITLRSWQSWEQGWREIPKDKENILKEVFLKKRGDYYKPSKVVYSIIYTIYKGGKEETRRLTQREWAEVEEALIRIKTLPLEFFAVYKISLFKEITAFDIMLEAPKDLTKWITDVEVVKMNDAKEFNYPYDIRHLPLVISMDYKRVNSENLLNS</sequence>
<comment type="caution">
    <text evidence="1">The sequence shown here is derived from an EMBL/GenBank/DDBJ whole genome shotgun (WGS) entry which is preliminary data.</text>
</comment>
<dbReference type="EMBL" id="QRST01000022">
    <property type="protein sequence ID" value="RGQ03456.1"/>
    <property type="molecule type" value="Genomic_DNA"/>
</dbReference>
<dbReference type="InterPro" id="IPR010982">
    <property type="entry name" value="Lambda_DNA-bd_dom_sf"/>
</dbReference>
<reference evidence="1 2" key="1">
    <citation type="submission" date="2018-08" db="EMBL/GenBank/DDBJ databases">
        <title>A genome reference for cultivated species of the human gut microbiota.</title>
        <authorList>
            <person name="Zou Y."/>
            <person name="Xue W."/>
            <person name="Luo G."/>
        </authorList>
    </citation>
    <scope>NUCLEOTIDE SEQUENCE [LARGE SCALE GENOMIC DNA]</scope>
    <source>
        <strain evidence="1 2">AF29-2</strain>
    </source>
</reference>